<evidence type="ECO:0000313" key="5">
    <source>
        <dbReference type="Proteomes" id="UP001501705"/>
    </source>
</evidence>
<evidence type="ECO:0000256" key="2">
    <source>
        <dbReference type="ARBA" id="ARBA00022801"/>
    </source>
</evidence>
<protein>
    <submittedName>
        <fullName evidence="4">Sulfatase-like hydrolase/transferase</fullName>
    </submittedName>
</protein>
<dbReference type="RefSeq" id="WP_344234133.1">
    <property type="nucleotide sequence ID" value="NZ_BAAAPH010000008.1"/>
</dbReference>
<evidence type="ECO:0000256" key="1">
    <source>
        <dbReference type="ARBA" id="ARBA00008779"/>
    </source>
</evidence>
<feature type="domain" description="Sulfatase N-terminal" evidence="3">
    <location>
        <begin position="3"/>
        <end position="335"/>
    </location>
</feature>
<evidence type="ECO:0000313" key="4">
    <source>
        <dbReference type="EMBL" id="GAA1571928.1"/>
    </source>
</evidence>
<name>A0ABP4P3L8_9ACTN</name>
<dbReference type="Proteomes" id="UP001501705">
    <property type="component" value="Unassembled WGS sequence"/>
</dbReference>
<evidence type="ECO:0000259" key="3">
    <source>
        <dbReference type="Pfam" id="PF00884"/>
    </source>
</evidence>
<keyword evidence="2" id="KW-0378">Hydrolase</keyword>
<dbReference type="InterPro" id="IPR017850">
    <property type="entry name" value="Alkaline_phosphatase_core_sf"/>
</dbReference>
<organism evidence="4 5">
    <name type="scientific">Kribbella hippodromi</name>
    <dbReference type="NCBI Taxonomy" id="434347"/>
    <lineage>
        <taxon>Bacteria</taxon>
        <taxon>Bacillati</taxon>
        <taxon>Actinomycetota</taxon>
        <taxon>Actinomycetes</taxon>
        <taxon>Propionibacteriales</taxon>
        <taxon>Kribbellaceae</taxon>
        <taxon>Kribbella</taxon>
    </lineage>
</organism>
<sequence>MRPDIVVVMTDQQRVGLTRRSGYPVDTMPFVDGLAAAGTDFRQAYTAAPACVPARTSLLTGRFPSAHEVRQNSTAEYARYAEDLVDVLRTAGYQLHFAGKPHMHRAAADFDTYAGPYFHTQGPEHNAGEAEFDAWLDRLDHGVADEPTPYDLKCQLPYRITSDAILAVEAADPDQPGLFWVSYPEPHNPYQVPRPYFDLVKPEDVPDRRTGPEAAEAKGGAYAWLRTLQEEKRPGYDDNWRRYTANYLGMLRLLDDQIRRLHDGLAQRDRPRLTIVLADHGDYVGEYGLQRKGAGLSEFLMRIPLIVTGDGIAVQQRDEPVSIVDVLPTICEAVGQPIPAGVQGRSLLPLAHGADAPAEEFGSIIAEQGYGGRAYDVTDRPPLHFDYDGPTFDELNTVTQSGAARLLRSGRWKLVVHADLAGELYDLEADPAELDNRFDDVRHLAVRARLLHQLARWQARLTDDLPKGNYVPLRQAHNWRWAATTRENH</sequence>
<dbReference type="Pfam" id="PF00884">
    <property type="entry name" value="Sulfatase"/>
    <property type="match status" value="1"/>
</dbReference>
<dbReference type="InterPro" id="IPR050738">
    <property type="entry name" value="Sulfatase"/>
</dbReference>
<dbReference type="PANTHER" id="PTHR42693">
    <property type="entry name" value="ARYLSULFATASE FAMILY MEMBER"/>
    <property type="match status" value="1"/>
</dbReference>
<gene>
    <name evidence="4" type="ORF">GCM10009804_30340</name>
</gene>
<proteinExistence type="inferred from homology"/>
<keyword evidence="5" id="KW-1185">Reference proteome</keyword>
<accession>A0ABP4P3L8</accession>
<dbReference type="Gene3D" id="3.40.720.10">
    <property type="entry name" value="Alkaline Phosphatase, subunit A"/>
    <property type="match status" value="1"/>
</dbReference>
<comment type="similarity">
    <text evidence="1">Belongs to the sulfatase family.</text>
</comment>
<dbReference type="InterPro" id="IPR000917">
    <property type="entry name" value="Sulfatase_N"/>
</dbReference>
<dbReference type="PANTHER" id="PTHR42693:SF53">
    <property type="entry name" value="ENDO-4-O-SULFATASE"/>
    <property type="match status" value="1"/>
</dbReference>
<dbReference type="SUPFAM" id="SSF53649">
    <property type="entry name" value="Alkaline phosphatase-like"/>
    <property type="match status" value="1"/>
</dbReference>
<comment type="caution">
    <text evidence="4">The sequence shown here is derived from an EMBL/GenBank/DDBJ whole genome shotgun (WGS) entry which is preliminary data.</text>
</comment>
<dbReference type="EMBL" id="BAAAPH010000008">
    <property type="protein sequence ID" value="GAA1571928.1"/>
    <property type="molecule type" value="Genomic_DNA"/>
</dbReference>
<reference evidence="5" key="1">
    <citation type="journal article" date="2019" name="Int. J. Syst. Evol. Microbiol.">
        <title>The Global Catalogue of Microorganisms (GCM) 10K type strain sequencing project: providing services to taxonomists for standard genome sequencing and annotation.</title>
        <authorList>
            <consortium name="The Broad Institute Genomics Platform"/>
            <consortium name="The Broad Institute Genome Sequencing Center for Infectious Disease"/>
            <person name="Wu L."/>
            <person name="Ma J."/>
        </authorList>
    </citation>
    <scope>NUCLEOTIDE SEQUENCE [LARGE SCALE GENOMIC DNA]</scope>
    <source>
        <strain evidence="5">JCM 15572</strain>
    </source>
</reference>